<evidence type="ECO:0000256" key="2">
    <source>
        <dbReference type="ARBA" id="ARBA00022801"/>
    </source>
</evidence>
<protein>
    <submittedName>
        <fullName evidence="4">NUDIX domain-containing protein</fullName>
    </submittedName>
</protein>
<organism evidence="4 5">
    <name type="scientific">Amnibacterium soli</name>
    <dbReference type="NCBI Taxonomy" id="1282736"/>
    <lineage>
        <taxon>Bacteria</taxon>
        <taxon>Bacillati</taxon>
        <taxon>Actinomycetota</taxon>
        <taxon>Actinomycetes</taxon>
        <taxon>Micrococcales</taxon>
        <taxon>Microbacteriaceae</taxon>
        <taxon>Amnibacterium</taxon>
    </lineage>
</organism>
<evidence type="ECO:0000313" key="5">
    <source>
        <dbReference type="Proteomes" id="UP001500121"/>
    </source>
</evidence>
<name>A0ABP8ZBI9_9MICO</name>
<proteinExistence type="predicted"/>
<feature type="domain" description="Nudix hydrolase" evidence="3">
    <location>
        <begin position="4"/>
        <end position="129"/>
    </location>
</feature>
<dbReference type="PROSITE" id="PS00893">
    <property type="entry name" value="NUDIX_BOX"/>
    <property type="match status" value="1"/>
</dbReference>
<dbReference type="Gene3D" id="3.90.79.10">
    <property type="entry name" value="Nucleoside Triphosphate Pyrophosphohydrolase"/>
    <property type="match status" value="1"/>
</dbReference>
<comment type="cofactor">
    <cofactor evidence="1">
        <name>Mg(2+)</name>
        <dbReference type="ChEBI" id="CHEBI:18420"/>
    </cofactor>
</comment>
<sequence length="129" mass="13665">MTPPVIRVVAALITGPDGRLLLVRKRGTDRFMQAGGKPEAGETPRAALVRELQEELGLAVSEDALEPVGAFVTDAANEAGHRLEADVFRLVVAEPVAAQAEIEELRWCTSAEAAALGPRLAPLAHLLLP</sequence>
<dbReference type="SUPFAM" id="SSF55811">
    <property type="entry name" value="Nudix"/>
    <property type="match status" value="1"/>
</dbReference>
<dbReference type="InterPro" id="IPR020084">
    <property type="entry name" value="NUDIX_hydrolase_CS"/>
</dbReference>
<dbReference type="RefSeq" id="WP_345481662.1">
    <property type="nucleotide sequence ID" value="NZ_BAABLP010000005.1"/>
</dbReference>
<reference evidence="5" key="1">
    <citation type="journal article" date="2019" name="Int. J. Syst. Evol. Microbiol.">
        <title>The Global Catalogue of Microorganisms (GCM) 10K type strain sequencing project: providing services to taxonomists for standard genome sequencing and annotation.</title>
        <authorList>
            <consortium name="The Broad Institute Genomics Platform"/>
            <consortium name="The Broad Institute Genome Sequencing Center for Infectious Disease"/>
            <person name="Wu L."/>
            <person name="Ma J."/>
        </authorList>
    </citation>
    <scope>NUCLEOTIDE SEQUENCE [LARGE SCALE GENOMIC DNA]</scope>
    <source>
        <strain evidence="5">JCM 19015</strain>
    </source>
</reference>
<dbReference type="PANTHER" id="PTHR43046:SF2">
    <property type="entry name" value="8-OXO-DGTP DIPHOSPHATASE-RELATED"/>
    <property type="match status" value="1"/>
</dbReference>
<keyword evidence="5" id="KW-1185">Reference proteome</keyword>
<dbReference type="InterPro" id="IPR000086">
    <property type="entry name" value="NUDIX_hydrolase_dom"/>
</dbReference>
<accession>A0ABP8ZBI9</accession>
<dbReference type="EMBL" id="BAABLP010000005">
    <property type="protein sequence ID" value="GAA4751928.1"/>
    <property type="molecule type" value="Genomic_DNA"/>
</dbReference>
<evidence type="ECO:0000259" key="3">
    <source>
        <dbReference type="PROSITE" id="PS51462"/>
    </source>
</evidence>
<gene>
    <name evidence="4" type="ORF">GCM10025783_25690</name>
</gene>
<dbReference type="Proteomes" id="UP001500121">
    <property type="component" value="Unassembled WGS sequence"/>
</dbReference>
<keyword evidence="2" id="KW-0378">Hydrolase</keyword>
<dbReference type="PROSITE" id="PS51462">
    <property type="entry name" value="NUDIX"/>
    <property type="match status" value="1"/>
</dbReference>
<comment type="caution">
    <text evidence="4">The sequence shown here is derived from an EMBL/GenBank/DDBJ whole genome shotgun (WGS) entry which is preliminary data.</text>
</comment>
<evidence type="ECO:0000256" key="1">
    <source>
        <dbReference type="ARBA" id="ARBA00001946"/>
    </source>
</evidence>
<dbReference type="CDD" id="cd04690">
    <property type="entry name" value="NUDIX_Hydrolase"/>
    <property type="match status" value="1"/>
</dbReference>
<evidence type="ECO:0000313" key="4">
    <source>
        <dbReference type="EMBL" id="GAA4751928.1"/>
    </source>
</evidence>
<dbReference type="PANTHER" id="PTHR43046">
    <property type="entry name" value="GDP-MANNOSE MANNOSYL HYDROLASE"/>
    <property type="match status" value="1"/>
</dbReference>
<dbReference type="Pfam" id="PF00293">
    <property type="entry name" value="NUDIX"/>
    <property type="match status" value="1"/>
</dbReference>
<dbReference type="InterPro" id="IPR015797">
    <property type="entry name" value="NUDIX_hydrolase-like_dom_sf"/>
</dbReference>